<dbReference type="OrthoDB" id="9804891at2"/>
<proteinExistence type="predicted"/>
<comment type="caution">
    <text evidence="2">The sequence shown here is derived from an EMBL/GenBank/DDBJ whole genome shotgun (WGS) entry which is preliminary data.</text>
</comment>
<sequence length="103" mass="12011">MAFSFLSRFRIRDDLQREFVALAREMEVLSRQEPGTLHYKFFRLSEPGMFAVHESFVDEAADEAHMAYDHNKALIEKIVGCMDGSYERELLFDLDAEMEGQAR</sequence>
<evidence type="ECO:0000313" key="3">
    <source>
        <dbReference type="Proteomes" id="UP000052268"/>
    </source>
</evidence>
<gene>
    <name evidence="2" type="ORF">V474_16005</name>
</gene>
<keyword evidence="3" id="KW-1185">Reference proteome</keyword>
<dbReference type="SUPFAM" id="SSF54909">
    <property type="entry name" value="Dimeric alpha+beta barrel"/>
    <property type="match status" value="1"/>
</dbReference>
<dbReference type="PROSITE" id="PS51725">
    <property type="entry name" value="ABM"/>
    <property type="match status" value="1"/>
</dbReference>
<dbReference type="AlphaFoldDB" id="A0A0J7XY09"/>
<dbReference type="EMBL" id="JACU01000004">
    <property type="protein sequence ID" value="KMS56429.1"/>
    <property type="molecule type" value="Genomic_DNA"/>
</dbReference>
<keyword evidence="2" id="KW-0560">Oxidoreductase</keyword>
<feature type="domain" description="ABM" evidence="1">
    <location>
        <begin position="3"/>
        <end position="90"/>
    </location>
</feature>
<dbReference type="InterPro" id="IPR011008">
    <property type="entry name" value="Dimeric_a/b-barrel"/>
</dbReference>
<dbReference type="GO" id="GO:0004497">
    <property type="term" value="F:monooxygenase activity"/>
    <property type="evidence" value="ECO:0007669"/>
    <property type="project" value="UniProtKB-KW"/>
</dbReference>
<name>A0A0J7XY09_9SPHN</name>
<dbReference type="PATRIC" id="fig|1114963.3.peg.2032"/>
<evidence type="ECO:0000259" key="1">
    <source>
        <dbReference type="PROSITE" id="PS51725"/>
    </source>
</evidence>
<dbReference type="Gene3D" id="3.30.70.100">
    <property type="match status" value="1"/>
</dbReference>
<evidence type="ECO:0000313" key="2">
    <source>
        <dbReference type="EMBL" id="KMS56429.1"/>
    </source>
</evidence>
<keyword evidence="2" id="KW-0503">Monooxygenase</keyword>
<dbReference type="InterPro" id="IPR007138">
    <property type="entry name" value="ABM_dom"/>
</dbReference>
<protein>
    <submittedName>
        <fullName evidence="2">Antibiotic biosynthesis monooxygenase</fullName>
    </submittedName>
</protein>
<reference evidence="2 3" key="1">
    <citation type="journal article" date="2015" name="G3 (Bethesda)">
        <title>Insights into Ongoing Evolution of the Hexachlorocyclohexane Catabolic Pathway from Comparative Genomics of Ten Sphingomonadaceae Strains.</title>
        <authorList>
            <person name="Pearce S.L."/>
            <person name="Oakeshott J.G."/>
            <person name="Pandey G."/>
        </authorList>
    </citation>
    <scope>NUCLEOTIDE SEQUENCE [LARGE SCALE GENOMIC DNA]</scope>
    <source>
        <strain evidence="2 3">LL02</strain>
    </source>
</reference>
<dbReference type="RefSeq" id="WP_059151284.1">
    <property type="nucleotide sequence ID" value="NZ_KQ130453.1"/>
</dbReference>
<organism evidence="2 3">
    <name type="scientific">Novosphingobium barchaimii LL02</name>
    <dbReference type="NCBI Taxonomy" id="1114963"/>
    <lineage>
        <taxon>Bacteria</taxon>
        <taxon>Pseudomonadati</taxon>
        <taxon>Pseudomonadota</taxon>
        <taxon>Alphaproteobacteria</taxon>
        <taxon>Sphingomonadales</taxon>
        <taxon>Sphingomonadaceae</taxon>
        <taxon>Novosphingobium</taxon>
    </lineage>
</organism>
<dbReference type="Pfam" id="PF03992">
    <property type="entry name" value="ABM"/>
    <property type="match status" value="1"/>
</dbReference>
<dbReference type="Proteomes" id="UP000052268">
    <property type="component" value="Unassembled WGS sequence"/>
</dbReference>
<accession>A0A0J7XY09</accession>